<evidence type="ECO:0000256" key="9">
    <source>
        <dbReference type="ARBA" id="ARBA00048897"/>
    </source>
</evidence>
<evidence type="ECO:0000256" key="3">
    <source>
        <dbReference type="ARBA" id="ARBA00022801"/>
    </source>
</evidence>
<evidence type="ECO:0000256" key="2">
    <source>
        <dbReference type="ARBA" id="ARBA00006625"/>
    </source>
</evidence>
<dbReference type="RefSeq" id="WP_204571945.1">
    <property type="nucleotide sequence ID" value="NZ_JACJLL010000017.1"/>
</dbReference>
<evidence type="ECO:0000256" key="6">
    <source>
        <dbReference type="ARBA" id="ARBA00044804"/>
    </source>
</evidence>
<evidence type="ECO:0000256" key="7">
    <source>
        <dbReference type="ARBA" id="ARBA00044806"/>
    </source>
</evidence>
<organism evidence="11 12">
    <name type="scientific">Clostridium saudiense</name>
    <dbReference type="NCBI Taxonomy" id="1414720"/>
    <lineage>
        <taxon>Bacteria</taxon>
        <taxon>Bacillati</taxon>
        <taxon>Bacillota</taxon>
        <taxon>Clostridia</taxon>
        <taxon>Eubacteriales</taxon>
        <taxon>Clostridiaceae</taxon>
        <taxon>Clostridium</taxon>
    </lineage>
</organism>
<evidence type="ECO:0000259" key="10">
    <source>
        <dbReference type="Pfam" id="PF02275"/>
    </source>
</evidence>
<comment type="pathway">
    <text evidence="1">Lipid metabolism; bile acid biosynthesis.</text>
</comment>
<dbReference type="PANTHER" id="PTHR35527">
    <property type="entry name" value="CHOLOYLGLYCINE HYDROLASE"/>
    <property type="match status" value="1"/>
</dbReference>
<gene>
    <name evidence="11" type="ORF">H6A19_04540</name>
</gene>
<comment type="catalytic activity">
    <reaction evidence="9">
        <text>taurodeoxycholate + H2O = deoxycholate + taurine</text>
        <dbReference type="Rhea" id="RHEA:47556"/>
        <dbReference type="ChEBI" id="CHEBI:15377"/>
        <dbReference type="ChEBI" id="CHEBI:23614"/>
        <dbReference type="ChEBI" id="CHEBI:36261"/>
        <dbReference type="ChEBI" id="CHEBI:507393"/>
    </reaction>
    <physiologicalReaction direction="left-to-right" evidence="9">
        <dbReference type="Rhea" id="RHEA:47557"/>
    </physiologicalReaction>
</comment>
<evidence type="ECO:0000256" key="8">
    <source>
        <dbReference type="ARBA" id="ARBA00047285"/>
    </source>
</evidence>
<dbReference type="SUPFAM" id="SSF56235">
    <property type="entry name" value="N-terminal nucleophile aminohydrolases (Ntn hydrolases)"/>
    <property type="match status" value="1"/>
</dbReference>
<dbReference type="CDD" id="cd00542">
    <property type="entry name" value="Ntn_PVA"/>
    <property type="match status" value="1"/>
</dbReference>
<dbReference type="InterPro" id="IPR047711">
    <property type="entry name" value="CBAH"/>
</dbReference>
<feature type="domain" description="Choloylglycine hydrolase/NAAA C-terminal" evidence="10">
    <location>
        <begin position="2"/>
        <end position="314"/>
    </location>
</feature>
<dbReference type="NCBIfam" id="NF038245">
    <property type="entry name" value="bile_salt_hydro"/>
    <property type="match status" value="1"/>
</dbReference>
<evidence type="ECO:0000256" key="5">
    <source>
        <dbReference type="ARBA" id="ARBA00044769"/>
    </source>
</evidence>
<dbReference type="EMBL" id="JACJLL010000017">
    <property type="protein sequence ID" value="MBM6818617.1"/>
    <property type="molecule type" value="Genomic_DNA"/>
</dbReference>
<keyword evidence="4" id="KW-0443">Lipid metabolism</keyword>
<evidence type="ECO:0000256" key="1">
    <source>
        <dbReference type="ARBA" id="ARBA00004860"/>
    </source>
</evidence>
<comment type="similarity">
    <text evidence="2">Belongs to the peptidase C59 family.</text>
</comment>
<dbReference type="EC" id="3.5.1.24" evidence="5"/>
<evidence type="ECO:0000256" key="4">
    <source>
        <dbReference type="ARBA" id="ARBA00023098"/>
    </source>
</evidence>
<keyword evidence="12" id="KW-1185">Reference proteome</keyword>
<dbReference type="InterPro" id="IPR029055">
    <property type="entry name" value="Ntn_hydrolases_N"/>
</dbReference>
<sequence>MCTALSIKSKNNKWFFGRNMDLSYNFNQSVMLIPRNYKFQDKVTGDMITNNRAIIGIGTVIDDHPAIADAMNENGLACAGLNFAGYVYYEKEIVKGKINIAPYDFIQWVLSNHETVDEVKDAIKNIELVDIPINDKTPVSTLHWMISDKTGKSIVVEKTKDKFAVYDNPVGVLTNNPTFDWHLTNLNEYMNIAPNQPKETKWSNQELKPLGIGAGTLGMPGDFASVSRFVRIAYIRDNMPDIEDDITAITQFFHMLDYVKMVKGGVITEDGLQDLTLYSSCMDQENGIYYYKTYDNNRINAVDMNKEQLEGDKIKLFTYQTTQDINYKN</sequence>
<accession>A0ABS2FEX6</accession>
<protein>
    <recommendedName>
        <fullName evidence="5">choloylglycine hydrolase</fullName>
        <ecNumber evidence="5">3.5.1.24</ecNumber>
    </recommendedName>
    <alternativeName>
        <fullName evidence="6">Bile salt hydrolase</fullName>
    </alternativeName>
    <alternativeName>
        <fullName evidence="7">Choloylglycine hydrolase</fullName>
    </alternativeName>
</protein>
<dbReference type="Pfam" id="PF02275">
    <property type="entry name" value="CBAH"/>
    <property type="match status" value="1"/>
</dbReference>
<evidence type="ECO:0000313" key="12">
    <source>
        <dbReference type="Proteomes" id="UP000767334"/>
    </source>
</evidence>
<comment type="caution">
    <text evidence="11">The sequence shown here is derived from an EMBL/GenBank/DDBJ whole genome shotgun (WGS) entry which is preliminary data.</text>
</comment>
<dbReference type="Proteomes" id="UP000767334">
    <property type="component" value="Unassembled WGS sequence"/>
</dbReference>
<dbReference type="Gene3D" id="3.60.60.10">
    <property type="entry name" value="Penicillin V Acylase, Chain A"/>
    <property type="match status" value="1"/>
</dbReference>
<evidence type="ECO:0000313" key="11">
    <source>
        <dbReference type="EMBL" id="MBM6818617.1"/>
    </source>
</evidence>
<dbReference type="PANTHER" id="PTHR35527:SF2">
    <property type="entry name" value="HYDROLASE"/>
    <property type="match status" value="1"/>
</dbReference>
<dbReference type="GO" id="GO:0016787">
    <property type="term" value="F:hydrolase activity"/>
    <property type="evidence" value="ECO:0007669"/>
    <property type="project" value="UniProtKB-KW"/>
</dbReference>
<dbReference type="InterPro" id="IPR029132">
    <property type="entry name" value="CBAH/NAAA_C"/>
</dbReference>
<proteinExistence type="inferred from homology"/>
<dbReference type="InterPro" id="IPR052193">
    <property type="entry name" value="Peptidase_C59"/>
</dbReference>
<reference evidence="11 12" key="1">
    <citation type="journal article" date="2021" name="Sci. Rep.">
        <title>The distribution of antibiotic resistance genes in chicken gut microbiota commensals.</title>
        <authorList>
            <person name="Juricova H."/>
            <person name="Matiasovicova J."/>
            <person name="Kubasova T."/>
            <person name="Cejkova D."/>
            <person name="Rychlik I."/>
        </authorList>
    </citation>
    <scope>NUCLEOTIDE SEQUENCE [LARGE SCALE GENOMIC DNA]</scope>
    <source>
        <strain evidence="11 12">An435</strain>
    </source>
</reference>
<comment type="catalytic activity">
    <reaction evidence="8">
        <text>cholate + taurine = taurocholate + H2O</text>
        <dbReference type="Rhea" id="RHEA:47108"/>
        <dbReference type="ChEBI" id="CHEBI:15377"/>
        <dbReference type="ChEBI" id="CHEBI:29747"/>
        <dbReference type="ChEBI" id="CHEBI:36257"/>
        <dbReference type="ChEBI" id="CHEBI:507393"/>
    </reaction>
    <physiologicalReaction direction="right-to-left" evidence="8">
        <dbReference type="Rhea" id="RHEA:47110"/>
    </physiologicalReaction>
</comment>
<name>A0ABS2FEX6_9CLOT</name>
<keyword evidence="3 11" id="KW-0378">Hydrolase</keyword>